<keyword evidence="4 5" id="KW-0472">Membrane</keyword>
<keyword evidence="9" id="KW-1185">Reference proteome</keyword>
<evidence type="ECO:0000256" key="4">
    <source>
        <dbReference type="ARBA" id="ARBA00023136"/>
    </source>
</evidence>
<dbReference type="Proteomes" id="UP000187735">
    <property type="component" value="Chromosome"/>
</dbReference>
<dbReference type="PANTHER" id="PTHR24221:SF503">
    <property type="entry name" value="MITOCHONDRIAL POTASSIUM CHANNEL ATP-BINDING SUBUNIT"/>
    <property type="match status" value="1"/>
</dbReference>
<dbReference type="GO" id="GO:0005886">
    <property type="term" value="C:plasma membrane"/>
    <property type="evidence" value="ECO:0007669"/>
    <property type="project" value="UniProtKB-SubCell"/>
</dbReference>
<dbReference type="RefSeq" id="WP_077022336.1">
    <property type="nucleotide sequence ID" value="NZ_CP017641.1"/>
</dbReference>
<keyword evidence="2 5" id="KW-0812">Transmembrane</keyword>
<dbReference type="InterPro" id="IPR003439">
    <property type="entry name" value="ABC_transporter-like_ATP-bd"/>
</dbReference>
<evidence type="ECO:0000313" key="9">
    <source>
        <dbReference type="Proteomes" id="UP000187735"/>
    </source>
</evidence>
<dbReference type="PANTHER" id="PTHR24221">
    <property type="entry name" value="ATP-BINDING CASSETTE SUB-FAMILY B"/>
    <property type="match status" value="1"/>
</dbReference>
<dbReference type="AlphaFoldDB" id="A0A1P8W8P0"/>
<evidence type="ECO:0000259" key="7">
    <source>
        <dbReference type="PROSITE" id="PS50929"/>
    </source>
</evidence>
<dbReference type="EMBL" id="CP017641">
    <property type="protein sequence ID" value="APZ90433.1"/>
    <property type="molecule type" value="Genomic_DNA"/>
</dbReference>
<dbReference type="InterPro" id="IPR036640">
    <property type="entry name" value="ABC1_TM_sf"/>
</dbReference>
<evidence type="ECO:0000256" key="3">
    <source>
        <dbReference type="ARBA" id="ARBA00022989"/>
    </source>
</evidence>
<dbReference type="Gene3D" id="3.40.50.300">
    <property type="entry name" value="P-loop containing nucleotide triphosphate hydrolases"/>
    <property type="match status" value="1"/>
</dbReference>
<keyword evidence="8" id="KW-0378">Hydrolase</keyword>
<dbReference type="OrthoDB" id="9762778at2"/>
<organism evidence="8 9">
    <name type="scientific">Fuerstiella marisgermanici</name>
    <dbReference type="NCBI Taxonomy" id="1891926"/>
    <lineage>
        <taxon>Bacteria</taxon>
        <taxon>Pseudomonadati</taxon>
        <taxon>Planctomycetota</taxon>
        <taxon>Planctomycetia</taxon>
        <taxon>Planctomycetales</taxon>
        <taxon>Planctomycetaceae</taxon>
        <taxon>Fuerstiella</taxon>
    </lineage>
</organism>
<feature type="transmembrane region" description="Helical" evidence="5">
    <location>
        <begin position="282"/>
        <end position="303"/>
    </location>
</feature>
<dbReference type="PROSITE" id="PS50893">
    <property type="entry name" value="ABC_TRANSPORTER_2"/>
    <property type="match status" value="1"/>
</dbReference>
<dbReference type="InterPro" id="IPR027417">
    <property type="entry name" value="P-loop_NTPase"/>
</dbReference>
<keyword evidence="8" id="KW-0067">ATP-binding</keyword>
<keyword evidence="8" id="KW-0547">Nucleotide-binding</keyword>
<feature type="transmembrane region" description="Helical" evidence="5">
    <location>
        <begin position="21"/>
        <end position="42"/>
    </location>
</feature>
<dbReference type="GO" id="GO:0140359">
    <property type="term" value="F:ABC-type transporter activity"/>
    <property type="evidence" value="ECO:0007669"/>
    <property type="project" value="InterPro"/>
</dbReference>
<comment type="subcellular location">
    <subcellularLocation>
        <location evidence="1">Cell membrane</location>
        <topology evidence="1">Multi-pass membrane protein</topology>
    </subcellularLocation>
</comment>
<dbReference type="InterPro" id="IPR011527">
    <property type="entry name" value="ABC1_TM_dom"/>
</dbReference>
<evidence type="ECO:0000259" key="6">
    <source>
        <dbReference type="PROSITE" id="PS50893"/>
    </source>
</evidence>
<dbReference type="GO" id="GO:0005524">
    <property type="term" value="F:ATP binding"/>
    <property type="evidence" value="ECO:0007669"/>
    <property type="project" value="UniProtKB-KW"/>
</dbReference>
<feature type="transmembrane region" description="Helical" evidence="5">
    <location>
        <begin position="92"/>
        <end position="110"/>
    </location>
</feature>
<dbReference type="PROSITE" id="PS50929">
    <property type="entry name" value="ABC_TM1F"/>
    <property type="match status" value="1"/>
</dbReference>
<evidence type="ECO:0000256" key="2">
    <source>
        <dbReference type="ARBA" id="ARBA00022692"/>
    </source>
</evidence>
<dbReference type="Gene3D" id="1.20.1560.10">
    <property type="entry name" value="ABC transporter type 1, transmembrane domain"/>
    <property type="match status" value="1"/>
</dbReference>
<keyword evidence="3 5" id="KW-1133">Transmembrane helix</keyword>
<accession>A0A1P8W8P0</accession>
<dbReference type="SUPFAM" id="SSF52540">
    <property type="entry name" value="P-loop containing nucleoside triphosphate hydrolases"/>
    <property type="match status" value="1"/>
</dbReference>
<evidence type="ECO:0000313" key="8">
    <source>
        <dbReference type="EMBL" id="APZ90433.1"/>
    </source>
</evidence>
<reference evidence="8 9" key="1">
    <citation type="journal article" date="2016" name="Front. Microbiol.">
        <title>Fuerstia marisgermanicae gen. nov., sp. nov., an Unusual Member of the Phylum Planctomycetes from the German Wadden Sea.</title>
        <authorList>
            <person name="Kohn T."/>
            <person name="Heuer A."/>
            <person name="Jogler M."/>
            <person name="Vollmers J."/>
            <person name="Boedeker C."/>
            <person name="Bunk B."/>
            <person name="Rast P."/>
            <person name="Borchert D."/>
            <person name="Glockner I."/>
            <person name="Freese H.M."/>
            <person name="Klenk H.P."/>
            <person name="Overmann J."/>
            <person name="Kaster A.K."/>
            <person name="Rohde M."/>
            <person name="Wiegand S."/>
            <person name="Jogler C."/>
        </authorList>
    </citation>
    <scope>NUCLEOTIDE SEQUENCE [LARGE SCALE GENOMIC DNA]</scope>
    <source>
        <strain evidence="8 9">NH11</strain>
    </source>
</reference>
<dbReference type="STRING" id="1891926.Fuma_00006"/>
<gene>
    <name evidence="8" type="ORF">Fuma_00006</name>
</gene>
<feature type="transmembrane region" description="Helical" evidence="5">
    <location>
        <begin position="309"/>
        <end position="329"/>
    </location>
</feature>
<proteinExistence type="predicted"/>
<dbReference type="GO" id="GO:0016887">
    <property type="term" value="F:ATP hydrolysis activity"/>
    <property type="evidence" value="ECO:0007669"/>
    <property type="project" value="InterPro"/>
</dbReference>
<feature type="domain" description="ABC transporter" evidence="6">
    <location>
        <begin position="374"/>
        <end position="608"/>
    </location>
</feature>
<evidence type="ECO:0000256" key="5">
    <source>
        <dbReference type="SAM" id="Phobius"/>
    </source>
</evidence>
<evidence type="ECO:0000256" key="1">
    <source>
        <dbReference type="ARBA" id="ARBA00004651"/>
    </source>
</evidence>
<dbReference type="SUPFAM" id="SSF90123">
    <property type="entry name" value="ABC transporter transmembrane region"/>
    <property type="match status" value="1"/>
</dbReference>
<feature type="domain" description="ABC transmembrane type-1" evidence="7">
    <location>
        <begin position="75"/>
        <end position="329"/>
    </location>
</feature>
<dbReference type="EC" id="3.6.3.-" evidence="8"/>
<dbReference type="KEGG" id="fmr:Fuma_00006"/>
<dbReference type="InterPro" id="IPR039421">
    <property type="entry name" value="Type_1_exporter"/>
</dbReference>
<dbReference type="Pfam" id="PF00005">
    <property type="entry name" value="ABC_tran"/>
    <property type="match status" value="1"/>
</dbReference>
<protein>
    <submittedName>
        <fullName evidence="8">Multidrug export ATP-binding/permease protein</fullName>
        <ecNumber evidence="8">3.6.3.-</ecNumber>
    </submittedName>
</protein>
<name>A0A1P8W8P0_9PLAN</name>
<sequence>MSDAAPNAFHKVISDRQFFTSSLAAALVAAILSALTLVGIVLSAAGLTKLVVAGAICVDSPADTAADQVGFPQNIVRPIVDAIPWLNQPGSALSTLFVGLAVLVLVRLLLRAFAESRISGQVSRAVNRLREHIQRQALRCNPGDLTGAQRRTAASLFQQTAQKLDDNARRWSFYRWTSGCDLVVLTILLLCINWRVGLECILPVIVCWFIARIESERHAASAHLLTEQFDRGLEKLTAHLDKARIVAGYGMESLEHDHFSGSLKLYEKRCDRLRRQRQRSRWSSNLIFAAMVALPAFILARHLLFGDLIGLPAAVAIGTVIGFFVVSLYRLRNIAQLHGAATVAADSINQYLLRVPSVSQVVGARFLEPMSRLLQFNQVCVETETHPDLLSNLDLKIEFGQRVALLSLDPLEAEALVSLVPRFQDPSRGQVLIDGQDIRRATLESLRAEAVIVGGDEPVFNTTVLENITVGQSSLSKQDAIEACKVAHAESFIRQLPKGYETHLGEHESLLDVGQRFRLSLARAIARKPALLIIQEPEAALDAETKAILDDTYQRICQGRTLIFLPTRLSTVKKCDRIIMLHHGRVATDGRHEDLVRTSELYRHWEYQRFNVFR</sequence>